<keyword evidence="7" id="KW-0812">Transmembrane</keyword>
<keyword evidence="7" id="KW-1133">Transmembrane helix</keyword>
<keyword evidence="2" id="KW-0479">Metal-binding</keyword>
<dbReference type="GO" id="GO:0005737">
    <property type="term" value="C:cytoplasm"/>
    <property type="evidence" value="ECO:0007669"/>
    <property type="project" value="TreeGrafter"/>
</dbReference>
<organism evidence="10 11">
    <name type="scientific">Veillonella dispar ATCC 17748</name>
    <dbReference type="NCBI Taxonomy" id="546273"/>
    <lineage>
        <taxon>Bacteria</taxon>
        <taxon>Bacillati</taxon>
        <taxon>Bacillota</taxon>
        <taxon>Negativicutes</taxon>
        <taxon>Veillonellales</taxon>
        <taxon>Veillonellaceae</taxon>
        <taxon>Veillonella</taxon>
    </lineage>
</organism>
<evidence type="ECO:0000256" key="7">
    <source>
        <dbReference type="SAM" id="Phobius"/>
    </source>
</evidence>
<dbReference type="HOGENOM" id="CLU_003100_2_0_9"/>
<proteinExistence type="predicted"/>
<protein>
    <submittedName>
        <fullName evidence="10">Phosphoribosylformylglycinamidine synthase</fullName>
        <ecNumber evidence="10">6.3.5.3</ecNumber>
    </submittedName>
</protein>
<dbReference type="InterPro" id="IPR036921">
    <property type="entry name" value="PurM-like_N_sf"/>
</dbReference>
<keyword evidence="5" id="KW-0067">ATP-binding</keyword>
<keyword evidence="1 10" id="KW-0436">Ligase</keyword>
<dbReference type="Pfam" id="PF13507">
    <property type="entry name" value="GATase_5"/>
    <property type="match status" value="1"/>
</dbReference>
<keyword evidence="6" id="KW-0460">Magnesium</keyword>
<dbReference type="FunFam" id="3.30.1330.10:FF:000013">
    <property type="entry name" value="Phosphoribosylformylglycinamidine synthase"/>
    <property type="match status" value="1"/>
</dbReference>
<comment type="caution">
    <text evidence="10">The sequence shown here is derived from an EMBL/GenBank/DDBJ whole genome shotgun (WGS) entry which is preliminary data.</text>
</comment>
<evidence type="ECO:0000259" key="9">
    <source>
        <dbReference type="Pfam" id="PF18072"/>
    </source>
</evidence>
<dbReference type="Gene3D" id="3.90.650.10">
    <property type="entry name" value="PurM-like C-terminal domain"/>
    <property type="match status" value="2"/>
</dbReference>
<keyword evidence="3" id="KW-0547">Nucleotide-binding</keyword>
<name>C4FSL7_9FIRM</name>
<evidence type="ECO:0000256" key="1">
    <source>
        <dbReference type="ARBA" id="ARBA00022598"/>
    </source>
</evidence>
<dbReference type="EC" id="6.3.5.3" evidence="10"/>
<dbReference type="GO" id="GO:0046872">
    <property type="term" value="F:metal ion binding"/>
    <property type="evidence" value="ECO:0007669"/>
    <property type="project" value="UniProtKB-KW"/>
</dbReference>
<sequence length="1298" mass="142467">MKVRSYDLHEPFIFISISNLFISKIIFTYKSRPTILNLSISHRELYTLQEATMAIQRLFVTKRESFNQEAQRMLQTLQQELSMPATGVTIYERYDIEHVDAKDLEAAKNLIFSEPPVDTVLEEIPAVQGFVFAVEYVPGQYDQRADSAEQCISMLTLTSGHIVRCARVYAIEGTFTKEQEEAIKAYYINPVDSREASLELPTTLALELEDPKPVATIDGFTDMSDADLETLIDSYGLAMTLADLKLIKQQYAEVEHRNPTITEIRLFDTYWSDHCRHTTFMTELTDITIEDSRFTGSVKEALEEYMEGRAELYTTKKKARSLMDMATLAVKELRHTGGLTNLDESDEINACTIIVPVDVNGKTEEWLLLFKNETHNHPTEIEPFGGAATCLGGCIRDPLSGRAYVYQAMRVTGAGDPHTSLEDTLEGKLPQKKITQEAARGYSSYGNQIGLATGEVKEYYHPGYVAKRMEIGAVIGAAPRNQVRREVPVAGDVVVLLGGKTGRDGCGGATGSSKEHTVESLSTCGAEVQKGNALTERKIQRLFRRGEVTTLIKRCNDFGAGGVSVAIGELTDGVTINLDLVPKKYAGLDGTELAISESQERMACVIAAADVETFKSYCDEENLECTVVADVTDTNRLIMNWNGETIVDISRDFLNTNGASQQQEAIVTAPADRSYFLRGSSSADNFKEKWLAAVSDLNAASQQGLAERFDSTVGANTVLMPFGGKFQKTPTQGMVAKLPVLNGETTTASIMTHGFVPELSAWSPYHGAQYAVLLSVAKLVALGGHREDAYLTLQEYFERLNSKESWGKPVAALLGAYKAQKELEIGAIGGKDSMSGTFMDLTVPPTLVSFAVGTAHVDNIVSQDLKGVDHRLVFFDVPRTYDDTPDWDRFKENCEVLQEQIEKGRVYSAYVVDQGGIPEAVTKMALGNNIGVKFDKYAERAIFQPALGAFIVEVDIKAVNYLLELPGLKVIGVTQANPVIEWADQSVSLKEIQAAYEAPLNDIFPMHAPNGVGEAVAYIHDQHAKPRSTSLGAKPKVLIPVFPGTNCEFDSARAFERAGAETDIVVIRNQTPEQLKESIDVIKTKLAESQILMFPGGFSAGDEPDGSGKFMATLFRNPYLAEGLENLLYKQDGLVLGICNGFQALIKLGLLPGGHIETLTADHPTLTYNTIGRHLSRMVNTKVISTKSPWMSDAKAGEIYTVPISHGEGRFIASPQQVLEFNKTGQIATQYVDFDGIASMDSHFNPNQSVAAIEGIYSPDGRVFGKMAHSERCDAGISKNIPGLLEMPIFTSGVKYFK</sequence>
<dbReference type="SUPFAM" id="SSF56042">
    <property type="entry name" value="PurM C-terminal domain-like"/>
    <property type="match status" value="2"/>
</dbReference>
<evidence type="ECO:0000313" key="11">
    <source>
        <dbReference type="Proteomes" id="UP000003529"/>
    </source>
</evidence>
<dbReference type="SUPFAM" id="SSF52317">
    <property type="entry name" value="Class I glutamine amidotransferase-like"/>
    <property type="match status" value="1"/>
</dbReference>
<dbReference type="InterPro" id="IPR036676">
    <property type="entry name" value="PurM-like_C_sf"/>
</dbReference>
<dbReference type="CDD" id="cd02203">
    <property type="entry name" value="PurL_repeat1"/>
    <property type="match status" value="1"/>
</dbReference>
<dbReference type="GO" id="GO:0004642">
    <property type="term" value="F:phosphoribosylformylglycinamidine synthase activity"/>
    <property type="evidence" value="ECO:0007669"/>
    <property type="project" value="UniProtKB-EC"/>
</dbReference>
<keyword evidence="11" id="KW-1185">Reference proteome</keyword>
<keyword evidence="4" id="KW-0658">Purine biosynthesis</keyword>
<dbReference type="eggNOG" id="COG0047">
    <property type="taxonomic scope" value="Bacteria"/>
</dbReference>
<evidence type="ECO:0000256" key="5">
    <source>
        <dbReference type="ARBA" id="ARBA00022840"/>
    </source>
</evidence>
<dbReference type="NCBIfam" id="TIGR01857">
    <property type="entry name" value="FGAM-synthase"/>
    <property type="match status" value="1"/>
</dbReference>
<dbReference type="Pfam" id="PF02769">
    <property type="entry name" value="AIRS_C"/>
    <property type="match status" value="1"/>
</dbReference>
<dbReference type="InterPro" id="IPR010141">
    <property type="entry name" value="FGAM_synthase"/>
</dbReference>
<evidence type="ECO:0000256" key="2">
    <source>
        <dbReference type="ARBA" id="ARBA00022723"/>
    </source>
</evidence>
<dbReference type="CDD" id="cd02204">
    <property type="entry name" value="PurL_repeat2"/>
    <property type="match status" value="1"/>
</dbReference>
<dbReference type="PROSITE" id="PS51273">
    <property type="entry name" value="GATASE_TYPE_1"/>
    <property type="match status" value="1"/>
</dbReference>
<evidence type="ECO:0000256" key="3">
    <source>
        <dbReference type="ARBA" id="ARBA00022741"/>
    </source>
</evidence>
<dbReference type="EMBL" id="ACIK02000019">
    <property type="protein sequence ID" value="EEP64845.1"/>
    <property type="molecule type" value="Genomic_DNA"/>
</dbReference>
<reference evidence="10" key="1">
    <citation type="submission" date="2009-04" db="EMBL/GenBank/DDBJ databases">
        <authorList>
            <person name="Weinstock G."/>
            <person name="Sodergren E."/>
            <person name="Clifton S."/>
            <person name="Fulton L."/>
            <person name="Fulton B."/>
            <person name="Courtney L."/>
            <person name="Fronick C."/>
            <person name="Harrison M."/>
            <person name="Strong C."/>
            <person name="Farmer C."/>
            <person name="Delahaunty K."/>
            <person name="Markovic C."/>
            <person name="Hall O."/>
            <person name="Minx P."/>
            <person name="Tomlinson C."/>
            <person name="Mitreva M."/>
            <person name="Nelson J."/>
            <person name="Hou S."/>
            <person name="Wollam A."/>
            <person name="Pepin K.H."/>
            <person name="Johnson M."/>
            <person name="Bhonagiri V."/>
            <person name="Nash W.E."/>
            <person name="Warren W."/>
            <person name="Chinwalla A."/>
            <person name="Mardis E.R."/>
            <person name="Wilson R.K."/>
        </authorList>
    </citation>
    <scope>NUCLEOTIDE SEQUENCE [LARGE SCALE GENOMIC DNA]</scope>
    <source>
        <strain evidence="10">ATCC 17748</strain>
    </source>
</reference>
<dbReference type="eggNOG" id="COG0046">
    <property type="taxonomic scope" value="Bacteria"/>
</dbReference>
<feature type="domain" description="Phosphoribosylformylglycinamidine synthase linker" evidence="9">
    <location>
        <begin position="233"/>
        <end position="277"/>
    </location>
</feature>
<dbReference type="Gene3D" id="3.30.1330.10">
    <property type="entry name" value="PurM-like, N-terminal domain"/>
    <property type="match status" value="2"/>
</dbReference>
<dbReference type="InterPro" id="IPR029062">
    <property type="entry name" value="Class_I_gatase-like"/>
</dbReference>
<dbReference type="SUPFAM" id="SSF55326">
    <property type="entry name" value="PurM N-terminal domain-like"/>
    <property type="match status" value="2"/>
</dbReference>
<evidence type="ECO:0000256" key="4">
    <source>
        <dbReference type="ARBA" id="ARBA00022755"/>
    </source>
</evidence>
<evidence type="ECO:0000259" key="8">
    <source>
        <dbReference type="Pfam" id="PF02769"/>
    </source>
</evidence>
<dbReference type="Gene3D" id="3.40.50.880">
    <property type="match status" value="1"/>
</dbReference>
<evidence type="ECO:0000256" key="6">
    <source>
        <dbReference type="ARBA" id="ARBA00022842"/>
    </source>
</evidence>
<dbReference type="PANTHER" id="PTHR10099:SF1">
    <property type="entry name" value="PHOSPHORIBOSYLFORMYLGLYCINAMIDINE SYNTHASE"/>
    <property type="match status" value="1"/>
</dbReference>
<dbReference type="PANTHER" id="PTHR10099">
    <property type="entry name" value="PHOSPHORIBOSYLFORMYLGLYCINAMIDINE SYNTHASE"/>
    <property type="match status" value="1"/>
</dbReference>
<dbReference type="InterPro" id="IPR041609">
    <property type="entry name" value="PurL_linker"/>
</dbReference>
<dbReference type="Pfam" id="PF18072">
    <property type="entry name" value="FGAR-AT_linker"/>
    <property type="match status" value="1"/>
</dbReference>
<keyword evidence="7" id="KW-0472">Membrane</keyword>
<dbReference type="SMART" id="SM01211">
    <property type="entry name" value="GATase_5"/>
    <property type="match status" value="1"/>
</dbReference>
<feature type="domain" description="PurM-like C-terminal" evidence="8">
    <location>
        <begin position="490"/>
        <end position="640"/>
    </location>
</feature>
<gene>
    <name evidence="10" type="ORF">VEIDISOL_01908</name>
</gene>
<dbReference type="Proteomes" id="UP000003529">
    <property type="component" value="Unassembled WGS sequence"/>
</dbReference>
<dbReference type="InterPro" id="IPR010918">
    <property type="entry name" value="PurM-like_C_dom"/>
</dbReference>
<accession>C4FSL7</accession>
<dbReference type="GO" id="GO:0006164">
    <property type="term" value="P:purine nucleotide biosynthetic process"/>
    <property type="evidence" value="ECO:0007669"/>
    <property type="project" value="UniProtKB-KW"/>
</dbReference>
<evidence type="ECO:0000313" key="10">
    <source>
        <dbReference type="EMBL" id="EEP64845.1"/>
    </source>
</evidence>
<feature type="transmembrane region" description="Helical" evidence="7">
    <location>
        <begin position="12"/>
        <end position="29"/>
    </location>
</feature>
<dbReference type="GO" id="GO:0005524">
    <property type="term" value="F:ATP binding"/>
    <property type="evidence" value="ECO:0007669"/>
    <property type="project" value="UniProtKB-KW"/>
</dbReference>